<gene>
    <name evidence="2" type="ORF">N7458_004366</name>
</gene>
<reference evidence="2" key="2">
    <citation type="journal article" date="2023" name="IMA Fungus">
        <title>Comparative genomic study of the Penicillium genus elucidates a diverse pangenome and 15 lateral gene transfer events.</title>
        <authorList>
            <person name="Petersen C."/>
            <person name="Sorensen T."/>
            <person name="Nielsen M.R."/>
            <person name="Sondergaard T.E."/>
            <person name="Sorensen J.L."/>
            <person name="Fitzpatrick D.A."/>
            <person name="Frisvad J.C."/>
            <person name="Nielsen K.L."/>
        </authorList>
    </citation>
    <scope>NUCLEOTIDE SEQUENCE</scope>
    <source>
        <strain evidence="2">IBT 16125</strain>
    </source>
</reference>
<dbReference type="GeneID" id="81597991"/>
<dbReference type="Proteomes" id="UP001213681">
    <property type="component" value="Unassembled WGS sequence"/>
</dbReference>
<evidence type="ECO:0000256" key="1">
    <source>
        <dbReference type="SAM" id="MobiDB-lite"/>
    </source>
</evidence>
<name>A0AAD6C7R7_9EURO</name>
<proteinExistence type="predicted"/>
<protein>
    <submittedName>
        <fullName evidence="2">Uncharacterized protein</fullName>
    </submittedName>
</protein>
<dbReference type="RefSeq" id="XP_056766366.1">
    <property type="nucleotide sequence ID" value="XM_056907748.1"/>
</dbReference>
<accession>A0AAD6C7R7</accession>
<evidence type="ECO:0000313" key="2">
    <source>
        <dbReference type="EMBL" id="KAJ5453410.1"/>
    </source>
</evidence>
<dbReference type="AlphaFoldDB" id="A0AAD6C7R7"/>
<sequence>MFIKVRVKEYLSAGEAAMVDQGRMCVLSITDIEPISDNEDEDNEDEDNEGDDESEDESENDEEDEISLDQSMTQRKEAQRKRPRKRISEVLDDIGSL</sequence>
<evidence type="ECO:0000313" key="3">
    <source>
        <dbReference type="Proteomes" id="UP001213681"/>
    </source>
</evidence>
<reference evidence="2" key="1">
    <citation type="submission" date="2022-12" db="EMBL/GenBank/DDBJ databases">
        <authorList>
            <person name="Petersen C."/>
        </authorList>
    </citation>
    <scope>NUCLEOTIDE SEQUENCE</scope>
    <source>
        <strain evidence="2">IBT 16125</strain>
    </source>
</reference>
<comment type="caution">
    <text evidence="2">The sequence shown here is derived from an EMBL/GenBank/DDBJ whole genome shotgun (WGS) entry which is preliminary data.</text>
</comment>
<keyword evidence="3" id="KW-1185">Reference proteome</keyword>
<dbReference type="EMBL" id="JAPVEA010000005">
    <property type="protein sequence ID" value="KAJ5453410.1"/>
    <property type="molecule type" value="Genomic_DNA"/>
</dbReference>
<organism evidence="2 3">
    <name type="scientific">Penicillium daleae</name>
    <dbReference type="NCBI Taxonomy" id="63821"/>
    <lineage>
        <taxon>Eukaryota</taxon>
        <taxon>Fungi</taxon>
        <taxon>Dikarya</taxon>
        <taxon>Ascomycota</taxon>
        <taxon>Pezizomycotina</taxon>
        <taxon>Eurotiomycetes</taxon>
        <taxon>Eurotiomycetidae</taxon>
        <taxon>Eurotiales</taxon>
        <taxon>Aspergillaceae</taxon>
        <taxon>Penicillium</taxon>
    </lineage>
</organism>
<feature type="region of interest" description="Disordered" evidence="1">
    <location>
        <begin position="30"/>
        <end position="97"/>
    </location>
</feature>
<feature type="compositionally biased region" description="Acidic residues" evidence="1">
    <location>
        <begin position="34"/>
        <end position="67"/>
    </location>
</feature>